<organism evidence="7 8">
    <name type="scientific">Hordeum vulgare subsp. vulgare</name>
    <name type="common">Domesticated barley</name>
    <dbReference type="NCBI Taxonomy" id="112509"/>
    <lineage>
        <taxon>Eukaryota</taxon>
        <taxon>Viridiplantae</taxon>
        <taxon>Streptophyta</taxon>
        <taxon>Embryophyta</taxon>
        <taxon>Tracheophyta</taxon>
        <taxon>Spermatophyta</taxon>
        <taxon>Magnoliopsida</taxon>
        <taxon>Liliopsida</taxon>
        <taxon>Poales</taxon>
        <taxon>Poaceae</taxon>
        <taxon>BOP clade</taxon>
        <taxon>Pooideae</taxon>
        <taxon>Triticodae</taxon>
        <taxon>Triticeae</taxon>
        <taxon>Hordeinae</taxon>
        <taxon>Hordeum</taxon>
    </lineage>
</organism>
<name>A0A8I6WTX7_HORVV</name>
<gene>
    <name evidence="7" type="primary">LOC123440143</name>
</gene>
<evidence type="ECO:0000256" key="3">
    <source>
        <dbReference type="ARBA" id="ARBA00023295"/>
    </source>
</evidence>
<evidence type="ECO:0000256" key="1">
    <source>
        <dbReference type="ARBA" id="ARBA00008773"/>
    </source>
</evidence>
<evidence type="ECO:0000313" key="7">
    <source>
        <dbReference type="EnsemblPlants" id="HORVU.MOREX.r3.1HG0059470.1"/>
    </source>
</evidence>
<feature type="compositionally biased region" description="Basic and acidic residues" evidence="6">
    <location>
        <begin position="38"/>
        <end position="47"/>
    </location>
</feature>
<comment type="similarity">
    <text evidence="1 4">Belongs to the glycosyl hydrolase 17 family.</text>
</comment>
<dbReference type="InterPro" id="IPR017853">
    <property type="entry name" value="GH"/>
</dbReference>
<proteinExistence type="inferred from homology"/>
<dbReference type="Gramene" id="HORVU.MOREX.r2.1HG0047170.1">
    <property type="protein sequence ID" value="HORVU.MOREX.r2.1HG0047170.1"/>
    <property type="gene ID" value="HORVU.MOREX.r2.1HG0047170"/>
</dbReference>
<dbReference type="FunFam" id="3.20.20.80:FF:000010">
    <property type="entry name" value="glucan endo-1,3-beta-glucosidase, basic"/>
    <property type="match status" value="1"/>
</dbReference>
<dbReference type="InterPro" id="IPR000490">
    <property type="entry name" value="Glyco_hydro_17"/>
</dbReference>
<evidence type="ECO:0000256" key="6">
    <source>
        <dbReference type="SAM" id="MobiDB-lite"/>
    </source>
</evidence>
<dbReference type="GO" id="GO:0042973">
    <property type="term" value="F:glucan endo-1,3-beta-D-glucosidase activity"/>
    <property type="evidence" value="ECO:0007669"/>
    <property type="project" value="UniProtKB-ARBA"/>
</dbReference>
<evidence type="ECO:0000256" key="5">
    <source>
        <dbReference type="RuleBase" id="RU004336"/>
    </source>
</evidence>
<keyword evidence="3 5" id="KW-0326">Glycosidase</keyword>
<dbReference type="Pfam" id="PF00332">
    <property type="entry name" value="Glyco_hydro_17"/>
    <property type="match status" value="1"/>
</dbReference>
<dbReference type="SUPFAM" id="SSF51445">
    <property type="entry name" value="(Trans)glycosidases"/>
    <property type="match status" value="1"/>
</dbReference>
<dbReference type="PANTHER" id="PTHR32227">
    <property type="entry name" value="GLUCAN ENDO-1,3-BETA-GLUCOSIDASE BG1-RELATED-RELATED"/>
    <property type="match status" value="1"/>
</dbReference>
<reference evidence="7" key="2">
    <citation type="submission" date="2020-10" db="EMBL/GenBank/DDBJ databases">
        <authorList>
            <person name="Scholz U."/>
            <person name="Mascher M."/>
            <person name="Fiebig A."/>
        </authorList>
    </citation>
    <scope>NUCLEOTIDE SEQUENCE [LARGE SCALE GENOMIC DNA]</scope>
    <source>
        <strain evidence="7">cv. Morex</strain>
    </source>
</reference>
<dbReference type="Gramene" id="HORVU.MOREX.r3.1HG0059470.1">
    <property type="protein sequence ID" value="HORVU.MOREX.r3.1HG0059470.1"/>
    <property type="gene ID" value="HORVU.MOREX.r3.1HG0059470"/>
</dbReference>
<reference evidence="7" key="3">
    <citation type="submission" date="2022-01" db="UniProtKB">
        <authorList>
            <consortium name="EnsemblPlants"/>
        </authorList>
    </citation>
    <scope>IDENTIFICATION</scope>
    <source>
        <strain evidence="7">subsp. vulgare</strain>
    </source>
</reference>
<protein>
    <submittedName>
        <fullName evidence="7">Uncharacterized protein</fullName>
    </submittedName>
</protein>
<feature type="region of interest" description="Disordered" evidence="6">
    <location>
        <begin position="38"/>
        <end position="63"/>
    </location>
</feature>
<dbReference type="AlphaFoldDB" id="A0A8I6WTX7"/>
<sequence>MSLEALGLRSRVDWTELCLLGSYIRGLHPVVASPEKKQQELYREPWHHPPTPSPSNAGRERKRMAGQGVASMLALALLLGAFASIPQSVESIGVCYGMSANNLPAASTVVNMFKSNGINSMRLYAPDQAALQAVGGTGVNVVVGAPNDVLSNLAASPAAAASWVRSNIQAYPKVSFRYVCVGNEVAGGATQNLVPAMKNVQGALASAGLGHIKVTTSVSQAILGVYSPPSAGSFTGEADAFMGPVVQFLARTGAPLMANIYPYLAWAYNPSAMDMSYALFTASGTVVQDGSYGYQNLFDTTVDAFYTAMAKHGGSNVKLVVSESGWPSAGGTAATPANARIYNQYLINHVGRGTPRHPGAIETYVFSMFNENQKDNGVEQNWGLFYPNMQHVYPISF</sequence>
<dbReference type="Proteomes" id="UP000011116">
    <property type="component" value="Chromosome 1H"/>
</dbReference>
<keyword evidence="2 5" id="KW-0378">Hydrolase</keyword>
<dbReference type="Gene3D" id="3.20.20.80">
    <property type="entry name" value="Glycosidases"/>
    <property type="match status" value="1"/>
</dbReference>
<dbReference type="EnsemblPlants" id="HORVU.MOREX.r3.1HG0059470.1">
    <property type="protein sequence ID" value="HORVU.MOREX.r3.1HG0059470.1"/>
    <property type="gene ID" value="HORVU.MOREX.r3.1HG0059470"/>
</dbReference>
<reference evidence="8" key="1">
    <citation type="journal article" date="2012" name="Nature">
        <title>A physical, genetic and functional sequence assembly of the barley genome.</title>
        <authorList>
            <consortium name="The International Barley Genome Sequencing Consortium"/>
            <person name="Mayer K.F."/>
            <person name="Waugh R."/>
            <person name="Brown J.W."/>
            <person name="Schulman A."/>
            <person name="Langridge P."/>
            <person name="Platzer M."/>
            <person name="Fincher G.B."/>
            <person name="Muehlbauer G.J."/>
            <person name="Sato K."/>
            <person name="Close T.J."/>
            <person name="Wise R.P."/>
            <person name="Stein N."/>
        </authorList>
    </citation>
    <scope>NUCLEOTIDE SEQUENCE [LARGE SCALE GENOMIC DNA]</scope>
    <source>
        <strain evidence="8">cv. Morex</strain>
    </source>
</reference>
<accession>A0A8I6WTX7</accession>
<evidence type="ECO:0000256" key="4">
    <source>
        <dbReference type="RuleBase" id="RU004335"/>
    </source>
</evidence>
<evidence type="ECO:0000256" key="2">
    <source>
        <dbReference type="ARBA" id="ARBA00022801"/>
    </source>
</evidence>
<keyword evidence="8" id="KW-1185">Reference proteome</keyword>
<dbReference type="SMR" id="A0A8I6WTX7"/>
<dbReference type="GO" id="GO:0005975">
    <property type="term" value="P:carbohydrate metabolic process"/>
    <property type="evidence" value="ECO:0007669"/>
    <property type="project" value="InterPro"/>
</dbReference>
<dbReference type="PROSITE" id="PS00587">
    <property type="entry name" value="GLYCOSYL_HYDROL_F17"/>
    <property type="match status" value="1"/>
</dbReference>
<dbReference type="InterPro" id="IPR044965">
    <property type="entry name" value="Glyco_hydro_17_plant"/>
</dbReference>
<evidence type="ECO:0000313" key="8">
    <source>
        <dbReference type="Proteomes" id="UP000011116"/>
    </source>
</evidence>